<comment type="caution">
    <text evidence="1">The sequence shown here is derived from an EMBL/GenBank/DDBJ whole genome shotgun (WGS) entry which is preliminary data.</text>
</comment>
<gene>
    <name evidence="1" type="ORF">S03H2_17467</name>
</gene>
<proteinExistence type="predicted"/>
<name>X1HN20_9ZZZZ</name>
<organism evidence="1">
    <name type="scientific">marine sediment metagenome</name>
    <dbReference type="NCBI Taxonomy" id="412755"/>
    <lineage>
        <taxon>unclassified sequences</taxon>
        <taxon>metagenomes</taxon>
        <taxon>ecological metagenomes</taxon>
    </lineage>
</organism>
<accession>X1HN20</accession>
<dbReference type="EMBL" id="BARU01009013">
    <property type="protein sequence ID" value="GAH46698.1"/>
    <property type="molecule type" value="Genomic_DNA"/>
</dbReference>
<sequence>MVATVDNFEKSKEFFKSGDILNALASFTKALDHSDTSKDAIKKKLILFLENLLQYSKDNNLRDEEAMVFRTLGRTHSKFRNHVEGLKYSYQALKIQKKIGRKFRYC</sequence>
<evidence type="ECO:0000313" key="1">
    <source>
        <dbReference type="EMBL" id="GAH46698.1"/>
    </source>
</evidence>
<evidence type="ECO:0008006" key="2">
    <source>
        <dbReference type="Google" id="ProtNLM"/>
    </source>
</evidence>
<dbReference type="SUPFAM" id="SSF48452">
    <property type="entry name" value="TPR-like"/>
    <property type="match status" value="1"/>
</dbReference>
<dbReference type="InterPro" id="IPR011990">
    <property type="entry name" value="TPR-like_helical_dom_sf"/>
</dbReference>
<dbReference type="Gene3D" id="1.25.40.10">
    <property type="entry name" value="Tetratricopeptide repeat domain"/>
    <property type="match status" value="1"/>
</dbReference>
<protein>
    <recommendedName>
        <fullName evidence="2">Tetratricopeptide repeat protein</fullName>
    </recommendedName>
</protein>
<reference evidence="1" key="1">
    <citation type="journal article" date="2014" name="Front. Microbiol.">
        <title>High frequency of phylogenetically diverse reductive dehalogenase-homologous genes in deep subseafloor sedimentary metagenomes.</title>
        <authorList>
            <person name="Kawai M."/>
            <person name="Futagami T."/>
            <person name="Toyoda A."/>
            <person name="Takaki Y."/>
            <person name="Nishi S."/>
            <person name="Hori S."/>
            <person name="Arai W."/>
            <person name="Tsubouchi T."/>
            <person name="Morono Y."/>
            <person name="Uchiyama I."/>
            <person name="Ito T."/>
            <person name="Fujiyama A."/>
            <person name="Inagaki F."/>
            <person name="Takami H."/>
        </authorList>
    </citation>
    <scope>NUCLEOTIDE SEQUENCE</scope>
    <source>
        <strain evidence="1">Expedition CK06-06</strain>
    </source>
</reference>
<dbReference type="AlphaFoldDB" id="X1HN20"/>